<dbReference type="InParanoid" id="A7TK92"/>
<organism evidence="5">
    <name type="scientific">Vanderwaltozyma polyspora (strain ATCC 22028 / DSM 70294 / BCRC 21397 / CBS 2163 / NBRC 10782 / NRRL Y-8283 / UCD 57-17)</name>
    <name type="common">Kluyveromyces polysporus</name>
    <dbReference type="NCBI Taxonomy" id="436907"/>
    <lineage>
        <taxon>Eukaryota</taxon>
        <taxon>Fungi</taxon>
        <taxon>Dikarya</taxon>
        <taxon>Ascomycota</taxon>
        <taxon>Saccharomycotina</taxon>
        <taxon>Saccharomycetes</taxon>
        <taxon>Saccharomycetales</taxon>
        <taxon>Saccharomycetaceae</taxon>
        <taxon>Vanderwaltozyma</taxon>
    </lineage>
</organism>
<dbReference type="KEGG" id="vpo:Kpol_1062p36"/>
<dbReference type="OMA" id="KPYDYIT"/>
<dbReference type="HOGENOM" id="CLU_020336_53_0_1"/>
<dbReference type="InterPro" id="IPR000073">
    <property type="entry name" value="AB_hydrolase_1"/>
</dbReference>
<dbReference type="eggNOG" id="KOG2382">
    <property type="taxonomic scope" value="Eukaryota"/>
</dbReference>
<name>A7TK92_VANPO</name>
<dbReference type="GO" id="GO:0052689">
    <property type="term" value="F:carboxylic ester hydrolase activity"/>
    <property type="evidence" value="ECO:0007669"/>
    <property type="project" value="TreeGrafter"/>
</dbReference>
<dbReference type="SUPFAM" id="SSF53474">
    <property type="entry name" value="alpha/beta-Hydrolases"/>
    <property type="match status" value="1"/>
</dbReference>
<evidence type="ECO:0000259" key="3">
    <source>
        <dbReference type="Pfam" id="PF00561"/>
    </source>
</evidence>
<dbReference type="Proteomes" id="UP000000267">
    <property type="component" value="Unassembled WGS sequence"/>
</dbReference>
<comment type="similarity">
    <text evidence="1">Belongs to the AB hydrolase superfamily.</text>
</comment>
<dbReference type="STRING" id="436907.A7TK92"/>
<reference evidence="4 5" key="1">
    <citation type="journal article" date="2007" name="Proc. Natl. Acad. Sci. U.S.A.">
        <title>Independent sorting-out of thousands of duplicated gene pairs in two yeast species descended from a whole-genome duplication.</title>
        <authorList>
            <person name="Scannell D.R."/>
            <person name="Frank A.C."/>
            <person name="Conant G.C."/>
            <person name="Byrne K.P."/>
            <person name="Woolfit M."/>
            <person name="Wolfe K.H."/>
        </authorList>
    </citation>
    <scope>NUCLEOTIDE SEQUENCE [LARGE SCALE GENOMIC DNA]</scope>
    <source>
        <strain evidence="5">ATCC 22028 / DSM 70294 / BCRC 21397 / CBS 2163 / NBRC 10782 / NRRL Y-8283 / UCD 57-17</strain>
    </source>
</reference>
<accession>A7TK92</accession>
<dbReference type="EMBL" id="DS480406">
    <property type="protein sequence ID" value="EDO17327.1"/>
    <property type="molecule type" value="Genomic_DNA"/>
</dbReference>
<evidence type="ECO:0000313" key="4">
    <source>
        <dbReference type="EMBL" id="EDO17327.1"/>
    </source>
</evidence>
<dbReference type="RefSeq" id="XP_001645185.1">
    <property type="nucleotide sequence ID" value="XM_001645135.1"/>
</dbReference>
<dbReference type="GeneID" id="5545536"/>
<dbReference type="PhylomeDB" id="A7TK92"/>
<proteinExistence type="inferred from homology"/>
<gene>
    <name evidence="4" type="ORF">Kpol_1062p36</name>
</gene>
<evidence type="ECO:0000313" key="5">
    <source>
        <dbReference type="Proteomes" id="UP000000267"/>
    </source>
</evidence>
<evidence type="ECO:0000256" key="2">
    <source>
        <dbReference type="ARBA" id="ARBA00022801"/>
    </source>
</evidence>
<keyword evidence="5" id="KW-1185">Reference proteome</keyword>
<feature type="domain" description="AB hydrolase-1" evidence="3">
    <location>
        <begin position="43"/>
        <end position="316"/>
    </location>
</feature>
<dbReference type="FunCoup" id="A7TK92">
    <property type="interactions" value="49"/>
</dbReference>
<dbReference type="GO" id="GO:0016453">
    <property type="term" value="F:C-acetyltransferase activity"/>
    <property type="evidence" value="ECO:0007669"/>
    <property type="project" value="EnsemblFungi"/>
</dbReference>
<dbReference type="Gene3D" id="3.40.50.1820">
    <property type="entry name" value="alpha/beta hydrolase"/>
    <property type="match status" value="1"/>
</dbReference>
<dbReference type="PANTHER" id="PTHR46118:SF4">
    <property type="entry name" value="PROTEIN ABHD11"/>
    <property type="match status" value="1"/>
</dbReference>
<dbReference type="AlphaFoldDB" id="A7TK92"/>
<evidence type="ECO:0000256" key="1">
    <source>
        <dbReference type="ARBA" id="ARBA00008645"/>
    </source>
</evidence>
<protein>
    <recommendedName>
        <fullName evidence="3">AB hydrolase-1 domain-containing protein</fullName>
    </recommendedName>
</protein>
<dbReference type="OrthoDB" id="8119704at2759"/>
<dbReference type="PANTHER" id="PTHR46118">
    <property type="entry name" value="PROTEIN ABHD11"/>
    <property type="match status" value="1"/>
</dbReference>
<dbReference type="Pfam" id="PF00561">
    <property type="entry name" value="Abhydrolase_1"/>
    <property type="match status" value="1"/>
</dbReference>
<sequence>MIRNGFKRFMHSKILPISNTVDLSFSKISPGNLVIPNEYTSKPAIVNIHGILGSKMMFCSLSRELANVLQTDVYSLDLRNHGTSPRAGPFDYLTMTRDIIYFIKKHIGNKRPINILGFSAGGKLGLLTTLSKEINVRKCISIDLPPYYTPEMDPILVDNYNLIMEILNEDIKIQKGSKNWKVKVQKLFNKLPVNIASNGGPAFYFSSGFLSLKGNDLELRDSLPHRKNPDISKYIEYYIPLQSMPDFIEELKKWPDLNSSRMEMEKLDSKTNKPVLFLKGKKSFFINENYDLLKNSFPNAQVHEFDSGHNIMFEKPRESTETIINFFQ</sequence>
<keyword evidence="2" id="KW-0378">Hydrolase</keyword>
<dbReference type="GO" id="GO:0005739">
    <property type="term" value="C:mitochondrion"/>
    <property type="evidence" value="ECO:0007669"/>
    <property type="project" value="TreeGrafter"/>
</dbReference>
<dbReference type="InterPro" id="IPR029058">
    <property type="entry name" value="AB_hydrolase_fold"/>
</dbReference>